<dbReference type="EMBL" id="MN477947">
    <property type="protein sequence ID" value="QFN51288.1"/>
    <property type="molecule type" value="Genomic_DNA"/>
</dbReference>
<name>A0A5J6XUQ6_PYRAY</name>
<evidence type="ECO:0000313" key="1">
    <source>
        <dbReference type="EMBL" id="QFN51288.1"/>
    </source>
</evidence>
<dbReference type="InterPro" id="IPR027417">
    <property type="entry name" value="P-loop_NTPase"/>
</dbReference>
<keyword evidence="1" id="KW-0614">Plasmid</keyword>
<proteinExistence type="predicted"/>
<accession>A0A5J6XUQ6</accession>
<sequence length="688" mass="79828">MTERITIIIDDVNKENNNEDVFDEIESSPILSNFFKLLESGNLPEEFLGFPKDDLDLYTVFIKRKNKTYWVFNYKNPSVALYKVKTVKCDEDECDEQILVHQQTIMNMVPIEITAFKDYTLELAANELNTNPPIVYKLKVAVRSLRGIYIEELGPALAVEILDRLKDIGGLFSNETLAKEAIDTLLYLARFLDAIKFNERPLAPGIYYNPKRRVLEAYDIDMSMPSRDELREALILLDKITKTVDKPSWRESWPYKFGKAIKWAVVAGLGYAYKVYNEKRRWIPYLLLVGESQTGKTHSVGRVIAEMWQSPFTSSGASWSLYSLSELIASRSSVIVVNEAANLFKAVNKGDEEDNLFNLLKNAPEQYFFRIKNYKNSKKIYPSLATFVFTANMSAPKNEAIRRRFLTIEFTKEDKIPKDARDKFEREIVPQMKKLSAIGRFVFNFVKSDPSILGQHWTDLAELLIEAMYAYADLKIPKWLEDAKLEDNYSEELEAEKIEYVTTWLRKHFNDLYLRNVKKAFDEDADFIRNRVSYVLKANLSEYFYINDDEVVIFRSLLDAIKSDRKDLDIYSFKDLCNLMGWEYTIKKVRGKSIRVGVVKLEDFLEQIAPLEETKFEREVDLTANLIVKELAIQPRTIEELKILIDDNELILNAAINLLKEKNIVFEAEGKLVLNKERAKELGFDLLL</sequence>
<geneLocation type="plasmid" evidence="1">
    <name>pGE2</name>
</geneLocation>
<organism evidence="1">
    <name type="scientific">Pyrococcus abyssi</name>
    <dbReference type="NCBI Taxonomy" id="29292"/>
    <lineage>
        <taxon>Archaea</taxon>
        <taxon>Methanobacteriati</taxon>
        <taxon>Methanobacteriota</taxon>
        <taxon>Thermococci</taxon>
        <taxon>Thermococcales</taxon>
        <taxon>Thermococcaceae</taxon>
        <taxon>Pyrococcus</taxon>
    </lineage>
</organism>
<dbReference type="SUPFAM" id="SSF52540">
    <property type="entry name" value="P-loop containing nucleoside triphosphate hydrolases"/>
    <property type="match status" value="1"/>
</dbReference>
<dbReference type="AlphaFoldDB" id="A0A5J6XUQ6"/>
<reference evidence="1" key="1">
    <citation type="journal article" date="2019" name="Environ. Microbiol.">
        <title>The global distribution and evolutionary history of the pT26-2 archaeal plasmid family.</title>
        <authorList>
            <person name="Badel C."/>
            <person name="Erauso G."/>
            <person name="Gomez A."/>
            <person name="Catchpole R."/>
            <person name="Gonnet M."/>
            <person name="Oberto J."/>
            <person name="Forterre P."/>
            <person name="Da Cunha V."/>
        </authorList>
    </citation>
    <scope>NUCLEOTIDE SEQUENCE</scope>
    <source>
        <strain evidence="1">GE2</strain>
        <plasmid evidence="1">pGE2</plasmid>
    </source>
</reference>
<dbReference type="RefSeq" id="WP_216082438.1">
    <property type="nucleotide sequence ID" value="NZ_MN477947.1"/>
</dbReference>
<protein>
    <submittedName>
        <fullName evidence="1">Putative DNA primase-like protein</fullName>
    </submittedName>
</protein>